<keyword evidence="3" id="KW-0238">DNA-binding</keyword>
<evidence type="ECO:0000256" key="4">
    <source>
        <dbReference type="ARBA" id="ARBA00023163"/>
    </source>
</evidence>
<reference evidence="6 7" key="1">
    <citation type="submission" date="2014-08" db="EMBL/GenBank/DDBJ databases">
        <title>Clostridium innocuum, an unnegligible vancomycin-resistant pathogen causing extra-intestinal infections.</title>
        <authorList>
            <person name="Feng Y."/>
            <person name="Chiu C.-H."/>
        </authorList>
    </citation>
    <scope>NUCLEOTIDE SEQUENCE [LARGE SCALE GENOMIC DNA]</scope>
    <source>
        <strain evidence="6 7">AN88</strain>
    </source>
</reference>
<evidence type="ECO:0000313" key="6">
    <source>
        <dbReference type="EMBL" id="KGJ53093.1"/>
    </source>
</evidence>
<evidence type="ECO:0000259" key="5">
    <source>
        <dbReference type="PROSITE" id="PS50937"/>
    </source>
</evidence>
<organism evidence="6 7">
    <name type="scientific">Clostridium innocuum</name>
    <dbReference type="NCBI Taxonomy" id="1522"/>
    <lineage>
        <taxon>Bacteria</taxon>
        <taxon>Bacillati</taxon>
        <taxon>Bacillota</taxon>
        <taxon>Clostridia</taxon>
        <taxon>Eubacteriales</taxon>
        <taxon>Clostridiaceae</taxon>
        <taxon>Clostridium</taxon>
    </lineage>
</organism>
<evidence type="ECO:0000256" key="2">
    <source>
        <dbReference type="ARBA" id="ARBA00023015"/>
    </source>
</evidence>
<comment type="caution">
    <text evidence="6">The sequence shown here is derived from an EMBL/GenBank/DDBJ whole genome shotgun (WGS) entry which is preliminary data.</text>
</comment>
<dbReference type="SUPFAM" id="SSF46955">
    <property type="entry name" value="Putative DNA-binding domain"/>
    <property type="match status" value="1"/>
</dbReference>
<accession>A0A099I849</accession>
<dbReference type="CDD" id="cd01106">
    <property type="entry name" value="HTH_TipAL-Mta"/>
    <property type="match status" value="1"/>
</dbReference>
<dbReference type="SUPFAM" id="SSF53335">
    <property type="entry name" value="S-adenosyl-L-methionine-dependent methyltransferases"/>
    <property type="match status" value="1"/>
</dbReference>
<dbReference type="CDD" id="cd02440">
    <property type="entry name" value="AdoMet_MTases"/>
    <property type="match status" value="1"/>
</dbReference>
<dbReference type="PROSITE" id="PS50937">
    <property type="entry name" value="HTH_MERR_2"/>
    <property type="match status" value="1"/>
</dbReference>
<evidence type="ECO:0000256" key="1">
    <source>
        <dbReference type="ARBA" id="ARBA00022491"/>
    </source>
</evidence>
<dbReference type="Pfam" id="PF08241">
    <property type="entry name" value="Methyltransf_11"/>
    <property type="match status" value="1"/>
</dbReference>
<dbReference type="SMART" id="SM00422">
    <property type="entry name" value="HTH_MERR"/>
    <property type="match status" value="1"/>
</dbReference>
<proteinExistence type="predicted"/>
<dbReference type="Gene3D" id="3.40.50.150">
    <property type="entry name" value="Vaccinia Virus protein VP39"/>
    <property type="match status" value="1"/>
</dbReference>
<keyword evidence="4" id="KW-0804">Transcription</keyword>
<name>A0A099I849_CLOIN</name>
<dbReference type="EMBL" id="JQIF01000048">
    <property type="protein sequence ID" value="KGJ53093.1"/>
    <property type="molecule type" value="Genomic_DNA"/>
</dbReference>
<keyword evidence="6" id="KW-0808">Transferase</keyword>
<dbReference type="AlphaFoldDB" id="A0A099I849"/>
<dbReference type="Pfam" id="PF13411">
    <property type="entry name" value="MerR_1"/>
    <property type="match status" value="1"/>
</dbReference>
<dbReference type="GO" id="GO:0003700">
    <property type="term" value="F:DNA-binding transcription factor activity"/>
    <property type="evidence" value="ECO:0007669"/>
    <property type="project" value="InterPro"/>
</dbReference>
<evidence type="ECO:0000256" key="3">
    <source>
        <dbReference type="ARBA" id="ARBA00023125"/>
    </source>
</evidence>
<evidence type="ECO:0000313" key="7">
    <source>
        <dbReference type="Proteomes" id="UP000030008"/>
    </source>
</evidence>
<dbReference type="GO" id="GO:0008757">
    <property type="term" value="F:S-adenosylmethionine-dependent methyltransferase activity"/>
    <property type="evidence" value="ECO:0007669"/>
    <property type="project" value="InterPro"/>
</dbReference>
<protein>
    <submittedName>
        <fullName evidence="6">Dimethyladenosine transferase</fullName>
    </submittedName>
</protein>
<dbReference type="InterPro" id="IPR047057">
    <property type="entry name" value="MerR_fam"/>
</dbReference>
<sequence>MYKIKELAELYGIHTNVLRFYEKKGLLASRRRTNGYRVYGEDERAILQKILLYRAMNFSLADIRELLSREKGNAQELYFQHLQLLNAHLHELTAVRDHISQELNAMLANTYEEQQDQKEMQRLLQELNKNREWKDRWDFDSFAKVYDEVVHMPAAQGLPFYEAYDHVLDETAKHAQMHGGRVLDVGCGTGNLSERLAAAGLSVEGVDQSLEMLIQAKKKLPDMLLHQGTFLSLPFEKCSFDTITASYAFHHCDAQERLLAVREMKRVLRRQGRIVIADLMFEHAQDHMKYEQHCTPQQKAELEDEYFTTVEELTHIFSEEGFICTNYKVSDILWIFVADLSEEDRECRKNKRFI</sequence>
<dbReference type="InterPro" id="IPR029063">
    <property type="entry name" value="SAM-dependent_MTases_sf"/>
</dbReference>
<dbReference type="Proteomes" id="UP000030008">
    <property type="component" value="Unassembled WGS sequence"/>
</dbReference>
<dbReference type="InterPro" id="IPR000551">
    <property type="entry name" value="MerR-type_HTH_dom"/>
</dbReference>
<dbReference type="RefSeq" id="WP_044905542.1">
    <property type="nucleotide sequence ID" value="NZ_JQIF01000048.1"/>
</dbReference>
<dbReference type="InterPro" id="IPR009061">
    <property type="entry name" value="DNA-bd_dom_put_sf"/>
</dbReference>
<keyword evidence="1" id="KW-0678">Repressor</keyword>
<dbReference type="PANTHER" id="PTHR30204:SF69">
    <property type="entry name" value="MERR-FAMILY TRANSCRIPTIONAL REGULATOR"/>
    <property type="match status" value="1"/>
</dbReference>
<gene>
    <name evidence="6" type="ORF">CIAN88_11510</name>
</gene>
<dbReference type="Gene3D" id="1.10.1660.10">
    <property type="match status" value="1"/>
</dbReference>
<dbReference type="PANTHER" id="PTHR30204">
    <property type="entry name" value="REDOX-CYCLING DRUG-SENSING TRANSCRIPTIONAL ACTIVATOR SOXR"/>
    <property type="match status" value="1"/>
</dbReference>
<dbReference type="GO" id="GO:0003677">
    <property type="term" value="F:DNA binding"/>
    <property type="evidence" value="ECO:0007669"/>
    <property type="project" value="UniProtKB-KW"/>
</dbReference>
<keyword evidence="2" id="KW-0805">Transcription regulation</keyword>
<feature type="domain" description="HTH merR-type" evidence="5">
    <location>
        <begin position="1"/>
        <end position="69"/>
    </location>
</feature>
<dbReference type="InterPro" id="IPR013216">
    <property type="entry name" value="Methyltransf_11"/>
</dbReference>